<dbReference type="InterPro" id="IPR001816">
    <property type="entry name" value="Transl_elong_EFTs/EF1B"/>
</dbReference>
<comment type="function">
    <text evidence="5">Associates with the EF-Tu.GDP complex and induces the exchange of GDP to GTP. It remains bound to the aminoacyl-tRNA.EF-Tu.GTP complex up to the GTP hydrolysis stage on the ribosome.</text>
</comment>
<gene>
    <name evidence="5 7" type="primary">tsf</name>
    <name evidence="7" type="ORF">KL86DPRO_70196</name>
</gene>
<feature type="domain" description="Translation elongation factor EFTs/EF1B dimerisation" evidence="6">
    <location>
        <begin position="74"/>
        <end position="284"/>
    </location>
</feature>
<dbReference type="Pfam" id="PF00889">
    <property type="entry name" value="EF_TS"/>
    <property type="match status" value="1"/>
</dbReference>
<dbReference type="Gene3D" id="1.10.286.20">
    <property type="match status" value="1"/>
</dbReference>
<dbReference type="PANTHER" id="PTHR11741">
    <property type="entry name" value="ELONGATION FACTOR TS"/>
    <property type="match status" value="1"/>
</dbReference>
<comment type="subcellular location">
    <subcellularLocation>
        <location evidence="5">Cytoplasm</location>
    </subcellularLocation>
</comment>
<evidence type="ECO:0000256" key="4">
    <source>
        <dbReference type="ARBA" id="ARBA00022917"/>
    </source>
</evidence>
<dbReference type="EMBL" id="FLUQ01000007">
    <property type="protein sequence ID" value="SBW11173.1"/>
    <property type="molecule type" value="Genomic_DNA"/>
</dbReference>
<organism evidence="7">
    <name type="scientific">uncultured delta proteobacterium</name>
    <dbReference type="NCBI Taxonomy" id="34034"/>
    <lineage>
        <taxon>Bacteria</taxon>
        <taxon>Deltaproteobacteria</taxon>
        <taxon>environmental samples</taxon>
    </lineage>
</organism>
<evidence type="ECO:0000259" key="6">
    <source>
        <dbReference type="Pfam" id="PF00889"/>
    </source>
</evidence>
<feature type="region of interest" description="Involved in Mg(2+) ion dislocation from EF-Tu" evidence="5">
    <location>
        <begin position="82"/>
        <end position="85"/>
    </location>
</feature>
<dbReference type="SUPFAM" id="SSF54713">
    <property type="entry name" value="Elongation factor Ts (EF-Ts), dimerisation domain"/>
    <property type="match status" value="2"/>
</dbReference>
<dbReference type="AlphaFoldDB" id="A0A212KHJ0"/>
<dbReference type="Gene3D" id="1.10.8.10">
    <property type="entry name" value="DNA helicase RuvA subunit, C-terminal domain"/>
    <property type="match status" value="1"/>
</dbReference>
<dbReference type="GO" id="GO:0005737">
    <property type="term" value="C:cytoplasm"/>
    <property type="evidence" value="ECO:0007669"/>
    <property type="project" value="UniProtKB-SubCell"/>
</dbReference>
<accession>A0A212KHJ0</accession>
<dbReference type="InterPro" id="IPR009060">
    <property type="entry name" value="UBA-like_sf"/>
</dbReference>
<dbReference type="Gene3D" id="3.30.479.20">
    <property type="entry name" value="Elongation factor Ts, dimerisation domain"/>
    <property type="match status" value="2"/>
</dbReference>
<keyword evidence="3 5" id="KW-0251">Elongation factor</keyword>
<dbReference type="PANTHER" id="PTHR11741:SF0">
    <property type="entry name" value="ELONGATION FACTOR TS, MITOCHONDRIAL"/>
    <property type="match status" value="1"/>
</dbReference>
<proteinExistence type="inferred from homology"/>
<dbReference type="CDD" id="cd14275">
    <property type="entry name" value="UBA_EF-Ts"/>
    <property type="match status" value="1"/>
</dbReference>
<sequence>MAEITAAMVKELRDRTAAGMMDCKNALKECEADIEKAIDWLRQKGLSKAAKKAGRATSEGVVASVAAPDNSKSAIVEVMCETDFVSRGDKFQAFAKSVGKTVFDKEPADTAALLAILGDDVNNQIATLGENISVGRLAVYTVAGNGTIGTYVHANGKIGVMVELACEKAETAKNAKLQELARNLAMQVAAASPAAVDPGCLDPALVEREKEISRQKTLEEGKPANIVEKIVEGRIRKFYEEVCLINQAYIRDDSKSIQALLQEEGKAMGDTLSIKRFVRLQLGEGASEE</sequence>
<dbReference type="SUPFAM" id="SSF46934">
    <property type="entry name" value="UBA-like"/>
    <property type="match status" value="1"/>
</dbReference>
<evidence type="ECO:0000313" key="7">
    <source>
        <dbReference type="EMBL" id="SBW11173.1"/>
    </source>
</evidence>
<evidence type="ECO:0000256" key="2">
    <source>
        <dbReference type="ARBA" id="ARBA00016956"/>
    </source>
</evidence>
<evidence type="ECO:0000256" key="5">
    <source>
        <dbReference type="HAMAP-Rule" id="MF_00050"/>
    </source>
</evidence>
<protein>
    <recommendedName>
        <fullName evidence="2 5">Elongation factor Ts</fullName>
        <shortName evidence="5">EF-Ts</shortName>
    </recommendedName>
</protein>
<name>A0A212KHJ0_9DELT</name>
<evidence type="ECO:0000256" key="3">
    <source>
        <dbReference type="ARBA" id="ARBA00022768"/>
    </source>
</evidence>
<dbReference type="InterPro" id="IPR036402">
    <property type="entry name" value="EF-Ts_dimer_sf"/>
</dbReference>
<evidence type="ECO:0000256" key="1">
    <source>
        <dbReference type="ARBA" id="ARBA00005532"/>
    </source>
</evidence>
<dbReference type="NCBIfam" id="TIGR00116">
    <property type="entry name" value="tsf"/>
    <property type="match status" value="1"/>
</dbReference>
<dbReference type="HAMAP" id="MF_00050">
    <property type="entry name" value="EF_Ts"/>
    <property type="match status" value="1"/>
</dbReference>
<dbReference type="InterPro" id="IPR014039">
    <property type="entry name" value="Transl_elong_EFTs/EF1B_dimer"/>
</dbReference>
<reference evidence="7" key="1">
    <citation type="submission" date="2016-04" db="EMBL/GenBank/DDBJ databases">
        <authorList>
            <person name="Evans L.H."/>
            <person name="Alamgir A."/>
            <person name="Owens N."/>
            <person name="Weber N.D."/>
            <person name="Virtaneva K."/>
            <person name="Barbian K."/>
            <person name="Babar A."/>
            <person name="Rosenke K."/>
        </authorList>
    </citation>
    <scope>NUCLEOTIDE SEQUENCE</scope>
    <source>
        <strain evidence="7">86</strain>
    </source>
</reference>
<keyword evidence="4 5" id="KW-0648">Protein biosynthesis</keyword>
<dbReference type="GO" id="GO:0003746">
    <property type="term" value="F:translation elongation factor activity"/>
    <property type="evidence" value="ECO:0007669"/>
    <property type="project" value="UniProtKB-UniRule"/>
</dbReference>
<dbReference type="FunFam" id="1.10.8.10:FF:000001">
    <property type="entry name" value="Elongation factor Ts"/>
    <property type="match status" value="1"/>
</dbReference>
<dbReference type="FunFam" id="1.10.286.20:FF:000001">
    <property type="entry name" value="Elongation factor Ts"/>
    <property type="match status" value="1"/>
</dbReference>
<comment type="similarity">
    <text evidence="1 5">Belongs to the EF-Ts family.</text>
</comment>
<keyword evidence="5" id="KW-0963">Cytoplasm</keyword>